<feature type="non-terminal residue" evidence="3">
    <location>
        <position position="111"/>
    </location>
</feature>
<organism evidence="3 4">
    <name type="scientific">Pristionchus entomophagus</name>
    <dbReference type="NCBI Taxonomy" id="358040"/>
    <lineage>
        <taxon>Eukaryota</taxon>
        <taxon>Metazoa</taxon>
        <taxon>Ecdysozoa</taxon>
        <taxon>Nematoda</taxon>
        <taxon>Chromadorea</taxon>
        <taxon>Rhabditida</taxon>
        <taxon>Rhabditina</taxon>
        <taxon>Diplogasteromorpha</taxon>
        <taxon>Diplogasteroidea</taxon>
        <taxon>Neodiplogasteridae</taxon>
        <taxon>Pristionchus</taxon>
    </lineage>
</organism>
<protein>
    <submittedName>
        <fullName evidence="3">Uncharacterized protein</fullName>
    </submittedName>
</protein>
<name>A0AAV5U4V2_9BILA</name>
<evidence type="ECO:0000256" key="1">
    <source>
        <dbReference type="SAM" id="MobiDB-lite"/>
    </source>
</evidence>
<evidence type="ECO:0000313" key="3">
    <source>
        <dbReference type="EMBL" id="GMT01865.1"/>
    </source>
</evidence>
<reference evidence="3" key="1">
    <citation type="submission" date="2023-10" db="EMBL/GenBank/DDBJ databases">
        <title>Genome assembly of Pristionchus species.</title>
        <authorList>
            <person name="Yoshida K."/>
            <person name="Sommer R.J."/>
        </authorList>
    </citation>
    <scope>NUCLEOTIDE SEQUENCE</scope>
    <source>
        <strain evidence="3">RS0144</strain>
    </source>
</reference>
<feature type="signal peptide" evidence="2">
    <location>
        <begin position="1"/>
        <end position="24"/>
    </location>
</feature>
<keyword evidence="4" id="KW-1185">Reference proteome</keyword>
<gene>
    <name evidence="3" type="ORF">PENTCL1PPCAC_24039</name>
</gene>
<keyword evidence="2" id="KW-0732">Signal</keyword>
<feature type="region of interest" description="Disordered" evidence="1">
    <location>
        <begin position="45"/>
        <end position="72"/>
    </location>
</feature>
<dbReference type="EMBL" id="BTSX01000005">
    <property type="protein sequence ID" value="GMT01865.1"/>
    <property type="molecule type" value="Genomic_DNA"/>
</dbReference>
<dbReference type="AlphaFoldDB" id="A0AAV5U4V2"/>
<proteinExistence type="predicted"/>
<comment type="caution">
    <text evidence="3">The sequence shown here is derived from an EMBL/GenBank/DDBJ whole genome shotgun (WGS) entry which is preliminary data.</text>
</comment>
<accession>A0AAV5U4V2</accession>
<dbReference type="Proteomes" id="UP001432027">
    <property type="component" value="Unassembled WGS sequence"/>
</dbReference>
<sequence>MHLKSRSFLLGLHDHLLISGPASSCSSCSTGDRCSRDVVLSTRRTVATAEREHDDGDNDEDDSETKGEYERDGRVVGAVAVRECGPHMVRAVGCLGQRRKEENEEEGEGEG</sequence>
<evidence type="ECO:0000256" key="2">
    <source>
        <dbReference type="SAM" id="SignalP"/>
    </source>
</evidence>
<feature type="chain" id="PRO_5043854075" evidence="2">
    <location>
        <begin position="25"/>
        <end position="111"/>
    </location>
</feature>
<evidence type="ECO:0000313" key="4">
    <source>
        <dbReference type="Proteomes" id="UP001432027"/>
    </source>
</evidence>